<feature type="transmembrane region" description="Helical" evidence="10">
    <location>
        <begin position="383"/>
        <end position="403"/>
    </location>
</feature>
<feature type="compositionally biased region" description="Polar residues" evidence="11">
    <location>
        <begin position="18"/>
        <end position="35"/>
    </location>
</feature>
<evidence type="ECO:0000313" key="13">
    <source>
        <dbReference type="Proteomes" id="UP001056012"/>
    </source>
</evidence>
<dbReference type="GO" id="GO:0032974">
    <property type="term" value="P:amino acid transmembrane export from vacuole"/>
    <property type="evidence" value="ECO:0007669"/>
    <property type="project" value="InterPro"/>
</dbReference>
<dbReference type="CDD" id="cd17483">
    <property type="entry name" value="MFS_Atg22_like"/>
    <property type="match status" value="1"/>
</dbReference>
<dbReference type="AlphaFoldDB" id="A0A9Q8Z051"/>
<dbReference type="EMBL" id="CP089274">
    <property type="protein sequence ID" value="USP73202.1"/>
    <property type="molecule type" value="Genomic_DNA"/>
</dbReference>
<keyword evidence="13" id="KW-1185">Reference proteome</keyword>
<feature type="transmembrane region" description="Helical" evidence="10">
    <location>
        <begin position="483"/>
        <end position="505"/>
    </location>
</feature>
<evidence type="ECO:0000256" key="2">
    <source>
        <dbReference type="ARBA" id="ARBA00006978"/>
    </source>
</evidence>
<evidence type="ECO:0000256" key="9">
    <source>
        <dbReference type="ARBA" id="ARBA00023136"/>
    </source>
</evidence>
<feature type="transmembrane region" description="Helical" evidence="10">
    <location>
        <begin position="517"/>
        <end position="536"/>
    </location>
</feature>
<dbReference type="SUPFAM" id="SSF103473">
    <property type="entry name" value="MFS general substrate transporter"/>
    <property type="match status" value="1"/>
</dbReference>
<keyword evidence="3 10" id="KW-0813">Transport</keyword>
<dbReference type="InterPro" id="IPR050495">
    <property type="entry name" value="ATG22/LtaA_families"/>
</dbReference>
<keyword evidence="5 10" id="KW-0812">Transmembrane</keyword>
<reference evidence="12" key="1">
    <citation type="submission" date="2021-12" db="EMBL/GenBank/DDBJ databases">
        <title>Curvularia clavata genome.</title>
        <authorList>
            <person name="Cao Y."/>
        </authorList>
    </citation>
    <scope>NUCLEOTIDE SEQUENCE</scope>
    <source>
        <strain evidence="12">Yc1106</strain>
    </source>
</reference>
<feature type="region of interest" description="Disordered" evidence="11">
    <location>
        <begin position="263"/>
        <end position="290"/>
    </location>
</feature>
<comment type="subcellular location">
    <subcellularLocation>
        <location evidence="1 10">Vacuole membrane</location>
        <topology evidence="1 10">Multi-pass membrane protein</topology>
    </subcellularLocation>
</comment>
<feature type="compositionally biased region" description="Basic and acidic residues" evidence="11">
    <location>
        <begin position="47"/>
        <end position="63"/>
    </location>
</feature>
<evidence type="ECO:0000256" key="1">
    <source>
        <dbReference type="ARBA" id="ARBA00004128"/>
    </source>
</evidence>
<sequence length="697" mass="75613">MAPRAPELPPYQRPPVQRNASSQSKASVLSISQSNEADDEQSLSSHNDFDMDPSDHLPHYAGEDTRLTSDKELRGFYMYGWAAEVFVVCGIGSFIPVTLEQLARENGVLLADHSTPCKATIVNPSYSTSASAIDALFKPGPEKGQCVVYILGIQINTASFAMYTFSISVLIQALLIISMSGAADHGRFRKKFLLYFAFIGSISTMLFLPIVPKIYILGAFLAIVANTCFGASFVLLNSFLPLLVRFHPTVRYADTSAATSFVDREDEVETGTGTGTETEEDDERGGETPTQENVIRGAHYANQLAQQEGLLEEVADATTALLPHTPPSADLTIPRAKSGAAPSVELALATKISSYGIAIGYIAALLVQTLGILVVIAFKSSNFGLRLVLFIIGAWWFVFTLPTAQWLRPRPGPPLHIGAQTSNFGTALAYFTYSWKSLGRTVTHARHLKDVLLFLAAWFLLSDSIATVSGTAVLFAKTTLGMPYAMLALINVIATVSGVLGAFLWSRVSSYFHLSPTQTILLCILLFETIPLYGLLGYIPAIQRLGYLGLQQQWEMYPLGAVYGFVLGGLSSYCRALFGELIPPGYEAAFYALYAITDKGSSVFGPAIVGAITDAYGEIRPAFWFLALLVGLPFPIMLLVNVDRGRTEGAALAKTLAQLAHVSDALDDLDEQDTLSEEVRNDLRGSFSYQRGGRDGY</sequence>
<dbReference type="Gene3D" id="1.20.1250.20">
    <property type="entry name" value="MFS general substrate transporter like domains"/>
    <property type="match status" value="1"/>
</dbReference>
<dbReference type="InterPro" id="IPR024671">
    <property type="entry name" value="Atg22-like"/>
</dbReference>
<dbReference type="OrthoDB" id="192733at2759"/>
<keyword evidence="7 10" id="KW-1133">Transmembrane helix</keyword>
<evidence type="ECO:0000256" key="6">
    <source>
        <dbReference type="ARBA" id="ARBA00022970"/>
    </source>
</evidence>
<gene>
    <name evidence="12" type="ORF">yc1106_00476</name>
</gene>
<feature type="transmembrane region" description="Helical" evidence="10">
    <location>
        <begin position="76"/>
        <end position="99"/>
    </location>
</feature>
<dbReference type="PANTHER" id="PTHR23519:SF1">
    <property type="entry name" value="AUTOPHAGY-RELATED PROTEIN 22"/>
    <property type="match status" value="1"/>
</dbReference>
<accession>A0A9Q8Z051</accession>
<evidence type="ECO:0000256" key="8">
    <source>
        <dbReference type="ARBA" id="ARBA00023006"/>
    </source>
</evidence>
<evidence type="ECO:0000313" key="12">
    <source>
        <dbReference type="EMBL" id="USP73202.1"/>
    </source>
</evidence>
<evidence type="ECO:0000256" key="5">
    <source>
        <dbReference type="ARBA" id="ARBA00022692"/>
    </source>
</evidence>
<feature type="transmembrane region" description="Helical" evidence="10">
    <location>
        <begin position="192"/>
        <end position="208"/>
    </location>
</feature>
<feature type="transmembrane region" description="Helical" evidence="10">
    <location>
        <begin position="355"/>
        <end position="377"/>
    </location>
</feature>
<feature type="compositionally biased region" description="Pro residues" evidence="11">
    <location>
        <begin position="1"/>
        <end position="13"/>
    </location>
</feature>
<keyword evidence="4 10" id="KW-0926">Vacuole</keyword>
<feature type="transmembrane region" description="Helical" evidence="10">
    <location>
        <begin position="415"/>
        <end position="433"/>
    </location>
</feature>
<dbReference type="PANTHER" id="PTHR23519">
    <property type="entry name" value="AUTOPHAGY-RELATED PROTEIN 22"/>
    <property type="match status" value="1"/>
</dbReference>
<dbReference type="InterPro" id="IPR044738">
    <property type="entry name" value="Atg22"/>
</dbReference>
<evidence type="ECO:0000256" key="3">
    <source>
        <dbReference type="ARBA" id="ARBA00022448"/>
    </source>
</evidence>
<feature type="transmembrane region" description="Helical" evidence="10">
    <location>
        <begin position="557"/>
        <end position="578"/>
    </location>
</feature>
<keyword evidence="9 10" id="KW-0472">Membrane</keyword>
<keyword evidence="6 10" id="KW-0029">Amino-acid transport</keyword>
<keyword evidence="8 10" id="KW-0072">Autophagy</keyword>
<feature type="region of interest" description="Disordered" evidence="11">
    <location>
        <begin position="1"/>
        <end position="63"/>
    </location>
</feature>
<dbReference type="GO" id="GO:0006914">
    <property type="term" value="P:autophagy"/>
    <property type="evidence" value="ECO:0007669"/>
    <property type="project" value="UniProtKB-KW"/>
</dbReference>
<evidence type="ECO:0000256" key="4">
    <source>
        <dbReference type="ARBA" id="ARBA00022554"/>
    </source>
</evidence>
<dbReference type="VEuPathDB" id="FungiDB:yc1106_00476"/>
<evidence type="ECO:0000256" key="7">
    <source>
        <dbReference type="ARBA" id="ARBA00022989"/>
    </source>
</evidence>
<feature type="transmembrane region" description="Helical" evidence="10">
    <location>
        <begin position="453"/>
        <end position="476"/>
    </location>
</feature>
<dbReference type="GO" id="GO:0005774">
    <property type="term" value="C:vacuolar membrane"/>
    <property type="evidence" value="ECO:0007669"/>
    <property type="project" value="UniProtKB-SubCell"/>
</dbReference>
<feature type="transmembrane region" description="Helical" evidence="10">
    <location>
        <begin position="214"/>
        <end position="236"/>
    </location>
</feature>
<name>A0A9Q8Z051_CURCL</name>
<comment type="similarity">
    <text evidence="2 10">Belongs to the ATG22 family.</text>
</comment>
<organism evidence="12 13">
    <name type="scientific">Curvularia clavata</name>
    <dbReference type="NCBI Taxonomy" id="95742"/>
    <lineage>
        <taxon>Eukaryota</taxon>
        <taxon>Fungi</taxon>
        <taxon>Dikarya</taxon>
        <taxon>Ascomycota</taxon>
        <taxon>Pezizomycotina</taxon>
        <taxon>Dothideomycetes</taxon>
        <taxon>Pleosporomycetidae</taxon>
        <taxon>Pleosporales</taxon>
        <taxon>Pleosporineae</taxon>
        <taxon>Pleosporaceae</taxon>
        <taxon>Curvularia</taxon>
    </lineage>
</organism>
<proteinExistence type="inferred from homology"/>
<dbReference type="Pfam" id="PF11700">
    <property type="entry name" value="ATG22"/>
    <property type="match status" value="1"/>
</dbReference>
<feature type="transmembrane region" description="Helical" evidence="10">
    <location>
        <begin position="160"/>
        <end position="180"/>
    </location>
</feature>
<dbReference type="Proteomes" id="UP001056012">
    <property type="component" value="Chromosome 1"/>
</dbReference>
<evidence type="ECO:0000256" key="11">
    <source>
        <dbReference type="SAM" id="MobiDB-lite"/>
    </source>
</evidence>
<evidence type="ECO:0000256" key="10">
    <source>
        <dbReference type="RuleBase" id="RU363073"/>
    </source>
</evidence>
<comment type="function">
    <text evidence="10">Vacuolar effluxer which mediate the efflux of amino acids resulting from autophagic degradation. The release of autophagic amino acids allows the maintenance of protein synthesis and viability during nitrogen starvation.</text>
</comment>
<protein>
    <recommendedName>
        <fullName evidence="10">Autophagy-related protein</fullName>
    </recommendedName>
</protein>
<dbReference type="InterPro" id="IPR036259">
    <property type="entry name" value="MFS_trans_sf"/>
</dbReference>
<feature type="transmembrane region" description="Helical" evidence="10">
    <location>
        <begin position="622"/>
        <end position="642"/>
    </location>
</feature>